<dbReference type="AlphaFoldDB" id="A0A6B0U524"/>
<evidence type="ECO:0000256" key="1">
    <source>
        <dbReference type="SAM" id="MobiDB-lite"/>
    </source>
</evidence>
<proteinExistence type="predicted"/>
<name>A0A6B0U524_IXORI</name>
<feature type="region of interest" description="Disordered" evidence="1">
    <location>
        <begin position="55"/>
        <end position="86"/>
    </location>
</feature>
<evidence type="ECO:0000313" key="2">
    <source>
        <dbReference type="EMBL" id="MXU85441.1"/>
    </source>
</evidence>
<reference evidence="2" key="1">
    <citation type="submission" date="2019-12" db="EMBL/GenBank/DDBJ databases">
        <title>An insight into the sialome of adult female Ixodes ricinus ticks feeding for 6 days.</title>
        <authorList>
            <person name="Perner J."/>
            <person name="Ribeiro J.M.C."/>
        </authorList>
    </citation>
    <scope>NUCLEOTIDE SEQUENCE</scope>
    <source>
        <strain evidence="2">Semi-engorged</strain>
        <tissue evidence="2">Salivary glands</tissue>
    </source>
</reference>
<organism evidence="2">
    <name type="scientific">Ixodes ricinus</name>
    <name type="common">Common tick</name>
    <name type="synonym">Acarus ricinus</name>
    <dbReference type="NCBI Taxonomy" id="34613"/>
    <lineage>
        <taxon>Eukaryota</taxon>
        <taxon>Metazoa</taxon>
        <taxon>Ecdysozoa</taxon>
        <taxon>Arthropoda</taxon>
        <taxon>Chelicerata</taxon>
        <taxon>Arachnida</taxon>
        <taxon>Acari</taxon>
        <taxon>Parasitiformes</taxon>
        <taxon>Ixodida</taxon>
        <taxon>Ixodoidea</taxon>
        <taxon>Ixodidae</taxon>
        <taxon>Ixodinae</taxon>
        <taxon>Ixodes</taxon>
    </lineage>
</organism>
<feature type="compositionally biased region" description="Basic and acidic residues" evidence="1">
    <location>
        <begin position="72"/>
        <end position="86"/>
    </location>
</feature>
<sequence>MSRKGACLNWIALCHVGCGRLHKQQGLLWNFVAEFNGMVPVIPPHAYDFPAEFRKPAQPHDEQSGQLLRLTVTDDRRRDPRPVVHG</sequence>
<protein>
    <submittedName>
        <fullName evidence="2">Putative secreted protein</fullName>
    </submittedName>
</protein>
<dbReference type="EMBL" id="GIFC01003358">
    <property type="protein sequence ID" value="MXU85441.1"/>
    <property type="molecule type" value="Transcribed_RNA"/>
</dbReference>
<accession>A0A6B0U524</accession>